<reference evidence="1 2" key="1">
    <citation type="journal article" date="2009" name="Nat. Genet.">
        <title>The genome of the cucumber, Cucumis sativus L.</title>
        <authorList>
            <person name="Huang S."/>
            <person name="Li R."/>
            <person name="Zhang Z."/>
            <person name="Li L."/>
            <person name="Gu X."/>
            <person name="Fan W."/>
            <person name="Lucas W.J."/>
            <person name="Wang X."/>
            <person name="Xie B."/>
            <person name="Ni P."/>
            <person name="Ren Y."/>
            <person name="Zhu H."/>
            <person name="Li J."/>
            <person name="Lin K."/>
            <person name="Jin W."/>
            <person name="Fei Z."/>
            <person name="Li G."/>
            <person name="Staub J."/>
            <person name="Kilian A."/>
            <person name="van der Vossen E.A."/>
            <person name="Wu Y."/>
            <person name="Guo J."/>
            <person name="He J."/>
            <person name="Jia Z."/>
            <person name="Ren Y."/>
            <person name="Tian G."/>
            <person name="Lu Y."/>
            <person name="Ruan J."/>
            <person name="Qian W."/>
            <person name="Wang M."/>
            <person name="Huang Q."/>
            <person name="Li B."/>
            <person name="Xuan Z."/>
            <person name="Cao J."/>
            <person name="Asan"/>
            <person name="Wu Z."/>
            <person name="Zhang J."/>
            <person name="Cai Q."/>
            <person name="Bai Y."/>
            <person name="Zhao B."/>
            <person name="Han Y."/>
            <person name="Li Y."/>
            <person name="Li X."/>
            <person name="Wang S."/>
            <person name="Shi Q."/>
            <person name="Liu S."/>
            <person name="Cho W.K."/>
            <person name="Kim J.Y."/>
            <person name="Xu Y."/>
            <person name="Heller-Uszynska K."/>
            <person name="Miao H."/>
            <person name="Cheng Z."/>
            <person name="Zhang S."/>
            <person name="Wu J."/>
            <person name="Yang Y."/>
            <person name="Kang H."/>
            <person name="Li M."/>
            <person name="Liang H."/>
            <person name="Ren X."/>
            <person name="Shi Z."/>
            <person name="Wen M."/>
            <person name="Jian M."/>
            <person name="Yang H."/>
            <person name="Zhang G."/>
            <person name="Yang Z."/>
            <person name="Chen R."/>
            <person name="Liu S."/>
            <person name="Li J."/>
            <person name="Ma L."/>
            <person name="Liu H."/>
            <person name="Zhou Y."/>
            <person name="Zhao J."/>
            <person name="Fang X."/>
            <person name="Li G."/>
            <person name="Fang L."/>
            <person name="Li Y."/>
            <person name="Liu D."/>
            <person name="Zheng H."/>
            <person name="Zhang Y."/>
            <person name="Qin N."/>
            <person name="Li Z."/>
            <person name="Yang G."/>
            <person name="Yang S."/>
            <person name="Bolund L."/>
            <person name="Kristiansen K."/>
            <person name="Zheng H."/>
            <person name="Li S."/>
            <person name="Zhang X."/>
            <person name="Yang H."/>
            <person name="Wang J."/>
            <person name="Sun R."/>
            <person name="Zhang B."/>
            <person name="Jiang S."/>
            <person name="Wang J."/>
            <person name="Du Y."/>
            <person name="Li S."/>
        </authorList>
    </citation>
    <scope>NUCLEOTIDE SEQUENCE [LARGE SCALE GENOMIC DNA]</scope>
    <source>
        <strain evidence="2">cv. 9930</strain>
    </source>
</reference>
<proteinExistence type="predicted"/>
<protein>
    <submittedName>
        <fullName evidence="1">Uncharacterized protein</fullName>
    </submittedName>
</protein>
<name>A0A0A0KUZ0_CUCSA</name>
<gene>
    <name evidence="1" type="ORF">Csa_4G052750</name>
</gene>
<dbReference type="EMBL" id="CM002925">
    <property type="protein sequence ID" value="KGN53425.1"/>
    <property type="molecule type" value="Genomic_DNA"/>
</dbReference>
<dbReference type="STRING" id="3659.A0A0A0KUZ0"/>
<keyword evidence="2" id="KW-1185">Reference proteome</keyword>
<evidence type="ECO:0000313" key="2">
    <source>
        <dbReference type="Proteomes" id="UP000029981"/>
    </source>
</evidence>
<accession>A0A0A0KUZ0</accession>
<reference evidence="1 2" key="3">
    <citation type="journal article" date="2010" name="BMC Genomics">
        <title>Transcriptome sequencing and comparative analysis of cucumber flowers with different sex types.</title>
        <authorList>
            <person name="Guo S."/>
            <person name="Zheng Y."/>
            <person name="Joung J.G."/>
            <person name="Liu S."/>
            <person name="Zhang Z."/>
            <person name="Crasta O.R."/>
            <person name="Sobral B.W."/>
            <person name="Xu Y."/>
            <person name="Huang S."/>
            <person name="Fei Z."/>
        </authorList>
    </citation>
    <scope>NUCLEOTIDE SEQUENCE [LARGE SCALE GENOMIC DNA]</scope>
    <source>
        <strain evidence="2">cv. 9930</strain>
    </source>
</reference>
<dbReference type="Proteomes" id="UP000029981">
    <property type="component" value="Chromosome 4"/>
</dbReference>
<sequence>MERLIYYRNWCFLWGLWNEFAKFRNRCIFARIEREVEATKAVALGEAQLQTEVEMMNAMTMVEKLKAEFLSKASVEYVTKVNFLFSIFLLNLHPISPALSPPP</sequence>
<evidence type="ECO:0000313" key="1">
    <source>
        <dbReference type="EMBL" id="KGN53425.1"/>
    </source>
</evidence>
<reference evidence="1 2" key="2">
    <citation type="journal article" date="2009" name="PLoS ONE">
        <title>An integrated genetic and cytogenetic map of the cucumber genome.</title>
        <authorList>
            <person name="Ren Y."/>
            <person name="Zhang Z."/>
            <person name="Liu J."/>
            <person name="Staub J.E."/>
            <person name="Han Y."/>
            <person name="Cheng Z."/>
            <person name="Li X."/>
            <person name="Lu J."/>
            <person name="Miao H."/>
            <person name="Kang H."/>
            <person name="Xie B."/>
            <person name="Gu X."/>
            <person name="Wang X."/>
            <person name="Du Y."/>
            <person name="Jin W."/>
            <person name="Huang S."/>
        </authorList>
    </citation>
    <scope>NUCLEOTIDE SEQUENCE [LARGE SCALE GENOMIC DNA]</scope>
    <source>
        <strain evidence="2">cv. 9930</strain>
    </source>
</reference>
<dbReference type="Gramene" id="KGN53425">
    <property type="protein sequence ID" value="KGN53425"/>
    <property type="gene ID" value="Csa_4G052750"/>
</dbReference>
<reference evidence="1 2" key="4">
    <citation type="journal article" date="2011" name="BMC Genomics">
        <title>RNA-Seq improves annotation of protein-coding genes in the cucumber genome.</title>
        <authorList>
            <person name="Li Z."/>
            <person name="Zhang Z."/>
            <person name="Yan P."/>
            <person name="Huang S."/>
            <person name="Fei Z."/>
            <person name="Lin K."/>
        </authorList>
    </citation>
    <scope>NUCLEOTIDE SEQUENCE [LARGE SCALE GENOMIC DNA]</scope>
    <source>
        <strain evidence="2">cv. 9930</strain>
    </source>
</reference>
<organism evidence="1 2">
    <name type="scientific">Cucumis sativus</name>
    <name type="common">Cucumber</name>
    <dbReference type="NCBI Taxonomy" id="3659"/>
    <lineage>
        <taxon>Eukaryota</taxon>
        <taxon>Viridiplantae</taxon>
        <taxon>Streptophyta</taxon>
        <taxon>Embryophyta</taxon>
        <taxon>Tracheophyta</taxon>
        <taxon>Spermatophyta</taxon>
        <taxon>Magnoliopsida</taxon>
        <taxon>eudicotyledons</taxon>
        <taxon>Gunneridae</taxon>
        <taxon>Pentapetalae</taxon>
        <taxon>rosids</taxon>
        <taxon>fabids</taxon>
        <taxon>Cucurbitales</taxon>
        <taxon>Cucurbitaceae</taxon>
        <taxon>Benincaseae</taxon>
        <taxon>Cucumis</taxon>
    </lineage>
</organism>
<dbReference type="AlphaFoldDB" id="A0A0A0KUZ0"/>